<protein>
    <submittedName>
        <fullName evidence="3">DUF4979 domain-containing protein</fullName>
    </submittedName>
</protein>
<name>A0ABR7YIW2_9SPHI</name>
<keyword evidence="4" id="KW-1185">Reference proteome</keyword>
<accession>A0ABR7YIW2</accession>
<evidence type="ECO:0000256" key="1">
    <source>
        <dbReference type="ARBA" id="ARBA00023180"/>
    </source>
</evidence>
<dbReference type="EMBL" id="JACOIK010000001">
    <property type="protein sequence ID" value="MBD1431258.1"/>
    <property type="molecule type" value="Genomic_DNA"/>
</dbReference>
<sequence length="515" mass="56052">MKRLTYRKLSLAWLGMVMALIIASCEKGPNFREFSYPAPIVNDFYPKQGYVGSLITIEGADFGTIKNAVNVYFGDVKADSVNHVEDNKIEVLVPENAVSGVLTVEIFGKKDQTKDDLTLLPSARVILVSTDKAQEGDEVTITGEHFGENLELVQVFIGEAEVDVISVKPTEVRFTVPDVSSGSIILIVDGQRLTAGYLMIGLEKLEGTLIGHSGSWGNDPNTTIQAAIDGDFATFVDGPSGVVGHVGYDLGVGKAAILSSVRYAPRTPINTGGGNYPTRMIGGEIRGSNDPSLATYEVLHTITVAPLSGDFTEATIETENSYRYIYYTNPAIPGCNIAEIEFYGNIVEQEVIVGHYIWEFTTDGDAEGWEAQQGGVMTVSGGKLNVKFTQTSGNKRADLKQTKLPVIVHTGTYPIFAIKMKKPEGARITFDTNNGAFGNGFNKYATDYATEDVYFWDMSALSMGSGPARPNEEISLNTFQLKIADIPQDDPATDYEIDWIRTFESKEQLAAFLGK</sequence>
<organism evidence="3 4">
    <name type="scientific">Sphingobacterium micropteri</name>
    <dbReference type="NCBI Taxonomy" id="2763501"/>
    <lineage>
        <taxon>Bacteria</taxon>
        <taxon>Pseudomonadati</taxon>
        <taxon>Bacteroidota</taxon>
        <taxon>Sphingobacteriia</taxon>
        <taxon>Sphingobacteriales</taxon>
        <taxon>Sphingobacteriaceae</taxon>
        <taxon>Sphingobacterium</taxon>
    </lineage>
</organism>
<feature type="domain" description="IPT/TIG" evidence="2">
    <location>
        <begin position="39"/>
        <end position="117"/>
    </location>
</feature>
<gene>
    <name evidence="3" type="ORF">H8B06_00335</name>
</gene>
<dbReference type="InterPro" id="IPR032502">
    <property type="entry name" value="DUF4979"/>
</dbReference>
<dbReference type="RefSeq" id="WP_190992297.1">
    <property type="nucleotide sequence ID" value="NZ_JACOIK010000001.1"/>
</dbReference>
<dbReference type="Pfam" id="PF01833">
    <property type="entry name" value="TIG"/>
    <property type="match status" value="2"/>
</dbReference>
<dbReference type="Gene3D" id="2.60.120.260">
    <property type="entry name" value="Galactose-binding domain-like"/>
    <property type="match status" value="1"/>
</dbReference>
<dbReference type="InterPro" id="IPR014756">
    <property type="entry name" value="Ig_E-set"/>
</dbReference>
<dbReference type="CDD" id="cd00603">
    <property type="entry name" value="IPT_PCSR"/>
    <property type="match status" value="2"/>
</dbReference>
<comment type="caution">
    <text evidence="3">The sequence shown here is derived from an EMBL/GenBank/DDBJ whole genome shotgun (WGS) entry which is preliminary data.</text>
</comment>
<reference evidence="3 4" key="1">
    <citation type="submission" date="2020-08" db="EMBL/GenBank/DDBJ databases">
        <title>Sphingobacterium sp. DN00404 isolated from aquaculture water.</title>
        <authorList>
            <person name="Zhang M."/>
        </authorList>
    </citation>
    <scope>NUCLEOTIDE SEQUENCE [LARGE SCALE GENOMIC DNA]</scope>
    <source>
        <strain evidence="3 4">DN00404</strain>
    </source>
</reference>
<feature type="domain" description="IPT/TIG" evidence="2">
    <location>
        <begin position="133"/>
        <end position="191"/>
    </location>
</feature>
<keyword evidence="1" id="KW-0325">Glycoprotein</keyword>
<evidence type="ECO:0000313" key="4">
    <source>
        <dbReference type="Proteomes" id="UP000602759"/>
    </source>
</evidence>
<dbReference type="PANTHER" id="PTHR31341">
    <property type="entry name" value="IPT/TIG DOMAIN-CONTAINING PROTEIN-RELATED-RELATED"/>
    <property type="match status" value="1"/>
</dbReference>
<evidence type="ECO:0000259" key="2">
    <source>
        <dbReference type="Pfam" id="PF01833"/>
    </source>
</evidence>
<dbReference type="SUPFAM" id="SSF81296">
    <property type="entry name" value="E set domains"/>
    <property type="match status" value="2"/>
</dbReference>
<dbReference type="InterPro" id="IPR052014">
    <property type="entry name" value="Dictyostelium_Tiger"/>
</dbReference>
<dbReference type="Proteomes" id="UP000602759">
    <property type="component" value="Unassembled WGS sequence"/>
</dbReference>
<dbReference type="Gene3D" id="2.60.40.10">
    <property type="entry name" value="Immunoglobulins"/>
    <property type="match status" value="2"/>
</dbReference>
<dbReference type="InterPro" id="IPR002909">
    <property type="entry name" value="IPT_dom"/>
</dbReference>
<evidence type="ECO:0000313" key="3">
    <source>
        <dbReference type="EMBL" id="MBD1431258.1"/>
    </source>
</evidence>
<dbReference type="PROSITE" id="PS51257">
    <property type="entry name" value="PROKAR_LIPOPROTEIN"/>
    <property type="match status" value="1"/>
</dbReference>
<dbReference type="InterPro" id="IPR013783">
    <property type="entry name" value="Ig-like_fold"/>
</dbReference>
<proteinExistence type="predicted"/>
<dbReference type="Pfam" id="PF16351">
    <property type="entry name" value="DUF4979"/>
    <property type="match status" value="1"/>
</dbReference>